<feature type="signal peptide" evidence="1">
    <location>
        <begin position="1"/>
        <end position="20"/>
    </location>
</feature>
<dbReference type="Proteomes" id="UP000006049">
    <property type="component" value="Chromosome"/>
</dbReference>
<sequence length="179" mass="20139">MKKILMIMALAAFTTSTAFAQTNKNKTEETVTTKTAVKSELGTDVSTKNVTISKKQEIGLADEDANKTNQTIVMQPSKINTSVDYGYEGNRFKFINQEDKDGYRMMTVKDNATQEEYAIIKPSSQNGYYIMSQDGKSSFGYFNADGNFVVERYDAKLDAVVSDVYKLDMKQDSMKKNKM</sequence>
<dbReference type="OrthoDB" id="1144137at2"/>
<dbReference type="HOGENOM" id="CLU_1500459_0_0_10"/>
<protein>
    <submittedName>
        <fullName evidence="2">Uncharacterized protein</fullName>
    </submittedName>
</protein>
<dbReference type="RefSeq" id="WP_014783476.1">
    <property type="nucleotide sequence ID" value="NC_018013.1"/>
</dbReference>
<reference evidence="2 3" key="1">
    <citation type="submission" date="2012-06" db="EMBL/GenBank/DDBJ databases">
        <title>The complete genome of Aequorivita sublithincola DSM 14238.</title>
        <authorList>
            <consortium name="US DOE Joint Genome Institute (JGI-PGF)"/>
            <person name="Lucas S."/>
            <person name="Copeland A."/>
            <person name="Lapidus A."/>
            <person name="Goodwin L."/>
            <person name="Pitluck S."/>
            <person name="Peters L."/>
            <person name="Munk A.C.C."/>
            <person name="Kyrpides N."/>
            <person name="Mavromatis K."/>
            <person name="Pagani I."/>
            <person name="Ivanova N."/>
            <person name="Ovchinnikova G."/>
            <person name="Zeytun A."/>
            <person name="Detter J.C."/>
            <person name="Han C."/>
            <person name="Land M."/>
            <person name="Hauser L."/>
            <person name="Markowitz V."/>
            <person name="Cheng J.-F."/>
            <person name="Hugenholtz P."/>
            <person name="Woyke T."/>
            <person name="Wu D."/>
            <person name="Tindall B."/>
            <person name="Faehnrich R."/>
            <person name="Brambilla E."/>
            <person name="Klenk H.-P."/>
            <person name="Eisen J.A."/>
        </authorList>
    </citation>
    <scope>NUCLEOTIDE SEQUENCE [LARGE SCALE GENOMIC DNA]</scope>
    <source>
        <strain evidence="3">DSM 14238 / LMG 21431 / ACAM 643 / 9-3</strain>
    </source>
</reference>
<dbReference type="eggNOG" id="ENOG5032RAS">
    <property type="taxonomic scope" value="Bacteria"/>
</dbReference>
<name>I3YZ09_AEQSU</name>
<dbReference type="STRING" id="746697.Aeqsu_2777"/>
<organism evidence="2 3">
    <name type="scientific">Aequorivita sublithincola (strain DSM 14238 / LMG 21431 / ACAM 643 / 9-3)</name>
    <dbReference type="NCBI Taxonomy" id="746697"/>
    <lineage>
        <taxon>Bacteria</taxon>
        <taxon>Pseudomonadati</taxon>
        <taxon>Bacteroidota</taxon>
        <taxon>Flavobacteriia</taxon>
        <taxon>Flavobacteriales</taxon>
        <taxon>Flavobacteriaceae</taxon>
        <taxon>Aequorivita</taxon>
    </lineage>
</organism>
<dbReference type="EMBL" id="CP003280">
    <property type="protein sequence ID" value="AFL82227.1"/>
    <property type="molecule type" value="Genomic_DNA"/>
</dbReference>
<dbReference type="PATRIC" id="fig|746697.3.peg.2833"/>
<evidence type="ECO:0000313" key="3">
    <source>
        <dbReference type="Proteomes" id="UP000006049"/>
    </source>
</evidence>
<dbReference type="AlphaFoldDB" id="I3YZ09"/>
<evidence type="ECO:0000313" key="2">
    <source>
        <dbReference type="EMBL" id="AFL82227.1"/>
    </source>
</evidence>
<proteinExistence type="predicted"/>
<keyword evidence="3" id="KW-1185">Reference proteome</keyword>
<feature type="chain" id="PRO_5003684130" evidence="1">
    <location>
        <begin position="21"/>
        <end position="179"/>
    </location>
</feature>
<evidence type="ECO:0000256" key="1">
    <source>
        <dbReference type="SAM" id="SignalP"/>
    </source>
</evidence>
<keyword evidence="1" id="KW-0732">Signal</keyword>
<dbReference type="KEGG" id="asl:Aeqsu_2777"/>
<accession>I3YZ09</accession>
<gene>
    <name evidence="2" type="ordered locus">Aeqsu_2777</name>
</gene>